<protein>
    <submittedName>
        <fullName evidence="1">Uncharacterized protein</fullName>
    </submittedName>
</protein>
<reference evidence="1" key="1">
    <citation type="submission" date="2022-04" db="EMBL/GenBank/DDBJ databases">
        <authorList>
            <person name="Ren T."/>
        </authorList>
    </citation>
    <scope>NUCLEOTIDE SEQUENCE</scope>
    <source>
        <strain evidence="1">F63249</strain>
    </source>
</reference>
<keyword evidence="2" id="KW-1185">Reference proteome</keyword>
<comment type="caution">
    <text evidence="1">The sequence shown here is derived from an EMBL/GenBank/DDBJ whole genome shotgun (WGS) entry which is preliminary data.</text>
</comment>
<evidence type="ECO:0000313" key="1">
    <source>
        <dbReference type="EMBL" id="MCK8482296.1"/>
    </source>
</evidence>
<name>A0ABT0HD59_9FLAO</name>
<accession>A0ABT0HD59</accession>
<dbReference type="RefSeq" id="WP_248414014.1">
    <property type="nucleotide sequence ID" value="NZ_JALPQF010000035.1"/>
</dbReference>
<proteinExistence type="predicted"/>
<sequence length="240" mass="28330">MREELELLQSQLLKTNNELHEIQINKITIVTDFGNESHIELKNKERGCKIYPFYFSEIPKYVFEWDECPIFEISSTDIKKQGEIIIKWVLKRTMPSKIQALFPEIELGELSKYYEKGEGIKGEFIESWDLTEETSTNLFSVDSNQYHSEKDAIRLIKEMRNIKLDELLRIGTRLSDFILSRARRHILNENTPHIGIVFLGNNQMKVYSNLNDKNTVLECEVKYEGYLERMVKELLKEKIT</sequence>
<gene>
    <name evidence="1" type="ORF">MUY34_16855</name>
</gene>
<evidence type="ECO:0000313" key="2">
    <source>
        <dbReference type="Proteomes" id="UP001203687"/>
    </source>
</evidence>
<dbReference type="EMBL" id="JALPQF010000035">
    <property type="protein sequence ID" value="MCK8482296.1"/>
    <property type="molecule type" value="Genomic_DNA"/>
</dbReference>
<organism evidence="1 2">
    <name type="scientific">Psychroserpens algicola</name>
    <dbReference type="NCBI Taxonomy" id="1719034"/>
    <lineage>
        <taxon>Bacteria</taxon>
        <taxon>Pseudomonadati</taxon>
        <taxon>Bacteroidota</taxon>
        <taxon>Flavobacteriia</taxon>
        <taxon>Flavobacteriales</taxon>
        <taxon>Flavobacteriaceae</taxon>
        <taxon>Psychroserpens</taxon>
    </lineage>
</organism>
<dbReference type="Proteomes" id="UP001203687">
    <property type="component" value="Unassembled WGS sequence"/>
</dbReference>